<reference evidence="1 2" key="1">
    <citation type="submission" date="2019-03" db="EMBL/GenBank/DDBJ databases">
        <title>Genomic Encyclopedia of Type Strains, Phase IV (KMG-IV): sequencing the most valuable type-strain genomes for metagenomic binning, comparative biology and taxonomic classification.</title>
        <authorList>
            <person name="Goeker M."/>
        </authorList>
    </citation>
    <scope>NUCLEOTIDE SEQUENCE [LARGE SCALE GENOMIC DNA]</scope>
    <source>
        <strain evidence="1 2">DSM 101688</strain>
    </source>
</reference>
<name>A0A4V2UP86_9PROT</name>
<proteinExistence type="predicted"/>
<organism evidence="1 2">
    <name type="scientific">Varunaivibrio sulfuroxidans</name>
    <dbReference type="NCBI Taxonomy" id="1773489"/>
    <lineage>
        <taxon>Bacteria</taxon>
        <taxon>Pseudomonadati</taxon>
        <taxon>Pseudomonadota</taxon>
        <taxon>Alphaproteobacteria</taxon>
        <taxon>Rhodospirillales</taxon>
        <taxon>Magnetovibrionaceae</taxon>
        <taxon>Varunaivibrio</taxon>
    </lineage>
</organism>
<accession>A0A4V2UP86</accession>
<evidence type="ECO:0000313" key="2">
    <source>
        <dbReference type="Proteomes" id="UP000295304"/>
    </source>
</evidence>
<dbReference type="AlphaFoldDB" id="A0A4V2UP86"/>
<comment type="caution">
    <text evidence="1">The sequence shown here is derived from an EMBL/GenBank/DDBJ whole genome shotgun (WGS) entry which is preliminary data.</text>
</comment>
<dbReference type="OrthoDB" id="4954742at2"/>
<dbReference type="Gene3D" id="3.90.1140.10">
    <property type="entry name" value="Cyclic phosphodiesterase"/>
    <property type="match status" value="1"/>
</dbReference>
<dbReference type="EMBL" id="SLZW01000001">
    <property type="protein sequence ID" value="TCS64951.1"/>
    <property type="molecule type" value="Genomic_DNA"/>
</dbReference>
<dbReference type="NCBIfam" id="TIGR03223">
    <property type="entry name" value="Phn_opern_protn"/>
    <property type="match status" value="1"/>
</dbReference>
<evidence type="ECO:0000313" key="1">
    <source>
        <dbReference type="EMBL" id="TCS64951.1"/>
    </source>
</evidence>
<gene>
    <name evidence="1" type="ORF">EDD55_101282</name>
</gene>
<dbReference type="Pfam" id="PF06299">
    <property type="entry name" value="DUF1045"/>
    <property type="match status" value="1"/>
</dbReference>
<dbReference type="InterPro" id="IPR009389">
    <property type="entry name" value="DUF1045"/>
</dbReference>
<keyword evidence="2" id="KW-1185">Reference proteome</keyword>
<protein>
    <submittedName>
        <fullName evidence="1">Putative phosphonate metabolism protein</fullName>
    </submittedName>
</protein>
<dbReference type="RefSeq" id="WP_132937681.1">
    <property type="nucleotide sequence ID" value="NZ_CP119676.1"/>
</dbReference>
<dbReference type="Proteomes" id="UP000295304">
    <property type="component" value="Unassembled WGS sequence"/>
</dbReference>
<dbReference type="PIRSF" id="PIRSF033328">
    <property type="entry name" value="Phest_Mll4975"/>
    <property type="match status" value="1"/>
</dbReference>
<sequence>MNAPRFAIYFTPARQTPLWTFGAQWLGRDDDNAEYDLAPPFKEIPPEEHAAMTAAPRHYGFHATLKSPFALADGRSAENLRDALSDFAKNQPPFPGPLLQIGEMNRFIALIPMAENGALGRFASECVRAFDGFRRAETPEQIARRHAQDLTPRQRSLLAAWGYPFVFEEFRFHMTLTDQLKNGQKKRPLTLLRRHFTEIAETPLWLDAISLFQQPDRGAPFTLAERYLLRG</sequence>